<dbReference type="AlphaFoldDB" id="A0A4R7LQI7"/>
<feature type="signal peptide" evidence="1">
    <location>
        <begin position="1"/>
        <end position="24"/>
    </location>
</feature>
<evidence type="ECO:0000256" key="1">
    <source>
        <dbReference type="SAM" id="SignalP"/>
    </source>
</evidence>
<evidence type="ECO:0000313" key="3">
    <source>
        <dbReference type="Proteomes" id="UP000294563"/>
    </source>
</evidence>
<dbReference type="CDD" id="cd13568">
    <property type="entry name" value="PBP2_TAXI_TRAP_like_3"/>
    <property type="match status" value="1"/>
</dbReference>
<evidence type="ECO:0000313" key="2">
    <source>
        <dbReference type="EMBL" id="TDT76741.1"/>
    </source>
</evidence>
<keyword evidence="3" id="KW-1185">Reference proteome</keyword>
<dbReference type="PANTHER" id="PTHR42941">
    <property type="entry name" value="SLL1037 PROTEIN"/>
    <property type="match status" value="1"/>
</dbReference>
<sequence length="322" mass="33979">MSINLKLSVAGFAVGAMMAPAAFAEEFITIGTGGVTGVYYPTGGAICRLVNKGRKEHGIRCSVESTGGSVYNINTIREGELEFGVAQSDWQYHAYNGTSKFEDVGAFEGLRAVFSVHPEPFTVVARADAGVTNFDDLKGKRVNIGNPGSGARGTMEVLMASKGWTTDDFTLASELKPAEQSAALCDNQIDAMVFTVGHPSGTIQEATTACDSVLVTVDGEAVDKLISENSFYRTATVPGGMYRGNDSDVGTFGVGATFVTSTAVSDDAVYAVVSAVFENFEDFKKLHPAFANLDPKEMATAGLSAPLHPGAAKYYKEKGLIE</sequence>
<gene>
    <name evidence="2" type="ORF">BDE40_0010</name>
</gene>
<evidence type="ECO:0008006" key="4">
    <source>
        <dbReference type="Google" id="ProtNLM"/>
    </source>
</evidence>
<dbReference type="Pfam" id="PF16868">
    <property type="entry name" value="NMT1_3"/>
    <property type="match status" value="1"/>
</dbReference>
<name>A0A4R7LQI7_9RHOB</name>
<dbReference type="RefSeq" id="WP_134011670.1">
    <property type="nucleotide sequence ID" value="NZ_SOBH01000001.1"/>
</dbReference>
<keyword evidence="1" id="KW-0732">Signal</keyword>
<comment type="caution">
    <text evidence="2">The sequence shown here is derived from an EMBL/GenBank/DDBJ whole genome shotgun (WGS) entry which is preliminary data.</text>
</comment>
<organism evidence="2 3">
    <name type="scientific">Litoreibacter halocynthiae</name>
    <dbReference type="NCBI Taxonomy" id="1242689"/>
    <lineage>
        <taxon>Bacteria</taxon>
        <taxon>Pseudomonadati</taxon>
        <taxon>Pseudomonadota</taxon>
        <taxon>Alphaproteobacteria</taxon>
        <taxon>Rhodobacterales</taxon>
        <taxon>Roseobacteraceae</taxon>
        <taxon>Litoreibacter</taxon>
    </lineage>
</organism>
<protein>
    <recommendedName>
        <fullName evidence="4">TRAP transporter TAXI family solute receptor</fullName>
    </recommendedName>
</protein>
<dbReference type="PANTHER" id="PTHR42941:SF1">
    <property type="entry name" value="SLL1037 PROTEIN"/>
    <property type="match status" value="1"/>
</dbReference>
<dbReference type="OrthoDB" id="9776669at2"/>
<dbReference type="Proteomes" id="UP000294563">
    <property type="component" value="Unassembled WGS sequence"/>
</dbReference>
<accession>A0A4R7LQI7</accession>
<feature type="chain" id="PRO_5020899669" description="TRAP transporter TAXI family solute receptor" evidence="1">
    <location>
        <begin position="25"/>
        <end position="322"/>
    </location>
</feature>
<dbReference type="EMBL" id="SOBH01000001">
    <property type="protein sequence ID" value="TDT76741.1"/>
    <property type="molecule type" value="Genomic_DNA"/>
</dbReference>
<dbReference type="NCBIfam" id="TIGR02122">
    <property type="entry name" value="TRAP_TAXI"/>
    <property type="match status" value="1"/>
</dbReference>
<dbReference type="Gene3D" id="3.40.190.10">
    <property type="entry name" value="Periplasmic binding protein-like II"/>
    <property type="match status" value="2"/>
</dbReference>
<reference evidence="2 3" key="1">
    <citation type="submission" date="2019-03" db="EMBL/GenBank/DDBJ databases">
        <title>Genomic Encyclopedia of Archaeal and Bacterial Type Strains, Phase II (KMG-II): from individual species to whole genera.</title>
        <authorList>
            <person name="Goeker M."/>
        </authorList>
    </citation>
    <scope>NUCLEOTIDE SEQUENCE [LARGE SCALE GENOMIC DNA]</scope>
    <source>
        <strain evidence="2 3">DSM 29467</strain>
    </source>
</reference>
<proteinExistence type="predicted"/>
<dbReference type="InterPro" id="IPR011852">
    <property type="entry name" value="TRAP_TAXI"/>
</dbReference>
<dbReference type="SUPFAM" id="SSF53850">
    <property type="entry name" value="Periplasmic binding protein-like II"/>
    <property type="match status" value="1"/>
</dbReference>